<dbReference type="RefSeq" id="WP_111750886.1">
    <property type="nucleotide sequence ID" value="NZ_PTPX01000022.1"/>
</dbReference>
<feature type="compositionally biased region" description="Polar residues" evidence="1">
    <location>
        <begin position="47"/>
        <end position="62"/>
    </location>
</feature>
<proteinExistence type="predicted"/>
<comment type="caution">
    <text evidence="3">The sequence shown here is derived from an EMBL/GenBank/DDBJ whole genome shotgun (WGS) entry which is preliminary data.</text>
</comment>
<feature type="region of interest" description="Disordered" evidence="1">
    <location>
        <begin position="22"/>
        <end position="103"/>
    </location>
</feature>
<reference evidence="4" key="1">
    <citation type="submission" date="2018-02" db="EMBL/GenBank/DDBJ databases">
        <title>Glaesserella australis sp. nov., isolated from the lungs of pigs.</title>
        <authorList>
            <person name="Turni C."/>
            <person name="Christensen H."/>
        </authorList>
    </citation>
    <scope>NUCLEOTIDE SEQUENCE [LARGE SCALE GENOMIC DNA]</scope>
    <source>
        <strain evidence="4">HS4635</strain>
    </source>
</reference>
<organism evidence="3 4">
    <name type="scientific">Glaesserella australis</name>
    <dbReference type="NCBI Taxonomy" id="2094024"/>
    <lineage>
        <taxon>Bacteria</taxon>
        <taxon>Pseudomonadati</taxon>
        <taxon>Pseudomonadota</taxon>
        <taxon>Gammaproteobacteria</taxon>
        <taxon>Pasteurellales</taxon>
        <taxon>Pasteurellaceae</taxon>
        <taxon>Glaesserella</taxon>
    </lineage>
</organism>
<dbReference type="PROSITE" id="PS51257">
    <property type="entry name" value="PROKAR_LIPOPROTEIN"/>
    <property type="match status" value="1"/>
</dbReference>
<evidence type="ECO:0000256" key="2">
    <source>
        <dbReference type="SAM" id="SignalP"/>
    </source>
</evidence>
<dbReference type="AlphaFoldDB" id="A0A328BVV2"/>
<sequence length="323" mass="35395">MNKVKKLSLTLLSSLVLVACGGGSKGTHHQTSTKTEVKTETKKSETLQPQAGNNRSIKTQPTEVYKKSEAEQAKSEKKLTEDKQAKHLLSNPDKTAEPVSQKLSDSEIFGRFSKNGGHYDANAWMSINLDGTELKLAGLSDAHLNAQQIHTLRDSDGQLVGYYGYAALSKTKPSQYHPEENVAEYKYMALREAREEARSVPNVDMTYRGKMYYALDSAPQQALEADVSANYRNASKSISIEIAGQSDRSGWHLTTNTPQSVGENGSIFTQLYTRENGKLVKAGQFDGGLYGKNGEILLGEAKHEDSTKQENNWKGAVGATATK</sequence>
<evidence type="ECO:0000313" key="4">
    <source>
        <dbReference type="Proteomes" id="UP000248689"/>
    </source>
</evidence>
<feature type="signal peptide" evidence="2">
    <location>
        <begin position="1"/>
        <end position="19"/>
    </location>
</feature>
<protein>
    <recommendedName>
        <fullName evidence="5">Transferrin-binding protein B C-lobe/N-lobe beta barrel domain-containing protein</fullName>
    </recommendedName>
</protein>
<evidence type="ECO:0000256" key="1">
    <source>
        <dbReference type="SAM" id="MobiDB-lite"/>
    </source>
</evidence>
<dbReference type="OrthoDB" id="5690681at2"/>
<keyword evidence="2" id="KW-0732">Signal</keyword>
<feature type="chain" id="PRO_5016353987" description="Transferrin-binding protein B C-lobe/N-lobe beta barrel domain-containing protein" evidence="2">
    <location>
        <begin position="20"/>
        <end position="323"/>
    </location>
</feature>
<dbReference type="Proteomes" id="UP000248689">
    <property type="component" value="Unassembled WGS sequence"/>
</dbReference>
<name>A0A328BVV2_9PAST</name>
<evidence type="ECO:0008006" key="5">
    <source>
        <dbReference type="Google" id="ProtNLM"/>
    </source>
</evidence>
<keyword evidence="4" id="KW-1185">Reference proteome</keyword>
<gene>
    <name evidence="3" type="ORF">C5N92_10975</name>
</gene>
<dbReference type="Gene3D" id="2.40.160.90">
    <property type="match status" value="1"/>
</dbReference>
<accession>A0A328BVV2</accession>
<evidence type="ECO:0000313" key="3">
    <source>
        <dbReference type="EMBL" id="RAL17831.1"/>
    </source>
</evidence>
<feature type="compositionally biased region" description="Basic and acidic residues" evidence="1">
    <location>
        <begin position="64"/>
        <end position="85"/>
    </location>
</feature>
<dbReference type="EMBL" id="PTPX01000022">
    <property type="protein sequence ID" value="RAL17831.1"/>
    <property type="molecule type" value="Genomic_DNA"/>
</dbReference>
<feature type="region of interest" description="Disordered" evidence="1">
    <location>
        <begin position="302"/>
        <end position="323"/>
    </location>
</feature>
<feature type="compositionally biased region" description="Basic and acidic residues" evidence="1">
    <location>
        <begin position="35"/>
        <end position="45"/>
    </location>
</feature>